<feature type="active site" description="Nucleophile" evidence="11">
    <location>
        <position position="290"/>
    </location>
</feature>
<comment type="function">
    <text evidence="11">Small subunit of the glutamine-dependent carbamoyl phosphate synthetase (CPSase). CPSase catalyzes the formation of carbamoyl phosphate from the ammonia moiety of glutamine, carbonate, and phosphate donated by ATP, constituting the first step of 2 biosynthetic pathways, one leading to arginine and/or urea and the other to pyrimidine nucleotides. The small subunit (glutamine amidotransferase) binds and cleaves glutamine to supply the large subunit with the substrate ammonia.</text>
</comment>
<feature type="binding site" evidence="11">
    <location>
        <position position="264"/>
    </location>
    <ligand>
        <name>L-glutamine</name>
        <dbReference type="ChEBI" id="CHEBI:58359"/>
    </ligand>
</feature>
<feature type="binding site" evidence="11">
    <location>
        <position position="335"/>
    </location>
    <ligand>
        <name>L-glutamine</name>
        <dbReference type="ChEBI" id="CHEBI:58359"/>
    </ligand>
</feature>
<accession>A0AAE2YPG9</accession>
<comment type="caution">
    <text evidence="13">The sequence shown here is derived from an EMBL/GenBank/DDBJ whole genome shotgun (WGS) entry which is preliminary data.</text>
</comment>
<evidence type="ECO:0000313" key="14">
    <source>
        <dbReference type="Proteomes" id="UP001197378"/>
    </source>
</evidence>
<dbReference type="Pfam" id="PF00988">
    <property type="entry name" value="CPSase_sm_chain"/>
    <property type="match status" value="1"/>
</dbReference>
<feature type="region of interest" description="CPSase" evidence="11">
    <location>
        <begin position="1"/>
        <end position="203"/>
    </location>
</feature>
<feature type="active site" evidence="11">
    <location>
        <position position="376"/>
    </location>
</feature>
<evidence type="ECO:0000256" key="11">
    <source>
        <dbReference type="HAMAP-Rule" id="MF_01209"/>
    </source>
</evidence>
<comment type="catalytic activity">
    <reaction evidence="10 11">
        <text>L-glutamine + H2O = L-glutamate + NH4(+)</text>
        <dbReference type="Rhea" id="RHEA:15889"/>
        <dbReference type="ChEBI" id="CHEBI:15377"/>
        <dbReference type="ChEBI" id="CHEBI:28938"/>
        <dbReference type="ChEBI" id="CHEBI:29985"/>
        <dbReference type="ChEBI" id="CHEBI:58359"/>
    </reaction>
</comment>
<dbReference type="NCBIfam" id="TIGR01368">
    <property type="entry name" value="CPSaseIIsmall"/>
    <property type="match status" value="1"/>
</dbReference>
<feature type="active site" evidence="11">
    <location>
        <position position="374"/>
    </location>
</feature>
<evidence type="ECO:0000256" key="4">
    <source>
        <dbReference type="ARBA" id="ARBA00022598"/>
    </source>
</evidence>
<evidence type="ECO:0000256" key="3">
    <source>
        <dbReference type="ARBA" id="ARBA00007800"/>
    </source>
</evidence>
<comment type="similarity">
    <text evidence="3 11">Belongs to the CarA family.</text>
</comment>
<keyword evidence="11" id="KW-0028">Amino-acid biosynthesis</keyword>
<feature type="binding site" evidence="11">
    <location>
        <position position="294"/>
    </location>
    <ligand>
        <name>L-glutamine</name>
        <dbReference type="ChEBI" id="CHEBI:58359"/>
    </ligand>
</feature>
<dbReference type="SMART" id="SM01097">
    <property type="entry name" value="CPSase_sm_chain"/>
    <property type="match status" value="1"/>
</dbReference>
<dbReference type="CDD" id="cd01744">
    <property type="entry name" value="GATase1_CPSase"/>
    <property type="match status" value="1"/>
</dbReference>
<dbReference type="SUPFAM" id="SSF52021">
    <property type="entry name" value="Carbamoyl phosphate synthetase, small subunit N-terminal domain"/>
    <property type="match status" value="1"/>
</dbReference>
<dbReference type="InterPro" id="IPR017926">
    <property type="entry name" value="GATASE"/>
</dbReference>
<protein>
    <recommendedName>
        <fullName evidence="11">Carbamoyl phosphate synthase small chain</fullName>
        <ecNumber evidence="11">6.3.5.5</ecNumber>
    </recommendedName>
    <alternativeName>
        <fullName evidence="11">Carbamoyl phosphate synthetase glutamine chain</fullName>
    </alternativeName>
</protein>
<dbReference type="InterPro" id="IPR006274">
    <property type="entry name" value="CarbamoylP_synth_ssu"/>
</dbReference>
<evidence type="ECO:0000256" key="2">
    <source>
        <dbReference type="ARBA" id="ARBA00005077"/>
    </source>
</evidence>
<organism evidence="13 14">
    <name type="scientific">Igneacidithiobacillus copahuensis</name>
    <dbReference type="NCBI Taxonomy" id="2724909"/>
    <lineage>
        <taxon>Bacteria</taxon>
        <taxon>Pseudomonadati</taxon>
        <taxon>Pseudomonadota</taxon>
        <taxon>Acidithiobacillia</taxon>
        <taxon>Acidithiobacillales</taxon>
        <taxon>Acidithiobacillaceae</taxon>
        <taxon>Igneacidithiobacillus</taxon>
    </lineage>
</organism>
<dbReference type="InterPro" id="IPR002474">
    <property type="entry name" value="CarbamoylP_synth_ssu_N"/>
</dbReference>
<dbReference type="Gene3D" id="3.50.30.20">
    <property type="entry name" value="Carbamoyl-phosphate synthase small subunit, N-terminal domain"/>
    <property type="match status" value="1"/>
</dbReference>
<evidence type="ECO:0000256" key="8">
    <source>
        <dbReference type="ARBA" id="ARBA00022975"/>
    </source>
</evidence>
<dbReference type="PANTHER" id="PTHR43418">
    <property type="entry name" value="MULTIFUNCTIONAL TRYPTOPHAN BIOSYNTHESIS PROTEIN-RELATED"/>
    <property type="match status" value="1"/>
</dbReference>
<dbReference type="InterPro" id="IPR050472">
    <property type="entry name" value="Anth_synth/Amidotransfase"/>
</dbReference>
<dbReference type="PANTHER" id="PTHR43418:SF7">
    <property type="entry name" value="CARBAMOYL-PHOSPHATE SYNTHASE SMALL CHAIN"/>
    <property type="match status" value="1"/>
</dbReference>
<dbReference type="EC" id="6.3.5.5" evidence="11"/>
<evidence type="ECO:0000256" key="9">
    <source>
        <dbReference type="ARBA" id="ARBA00048816"/>
    </source>
</evidence>
<proteinExistence type="inferred from homology"/>
<dbReference type="GO" id="GO:0044205">
    <property type="term" value="P:'de novo' UMP biosynthetic process"/>
    <property type="evidence" value="ECO:0007669"/>
    <property type="project" value="UniProtKB-UniRule"/>
</dbReference>
<keyword evidence="11" id="KW-0055">Arginine biosynthesis</keyword>
<feature type="binding site" evidence="11">
    <location>
        <position position="332"/>
    </location>
    <ligand>
        <name>L-glutamine</name>
        <dbReference type="ChEBI" id="CHEBI:58359"/>
    </ligand>
</feature>
<keyword evidence="7 11" id="KW-0315">Glutamine amidotransferase</keyword>
<dbReference type="GO" id="GO:0004088">
    <property type="term" value="F:carbamoyl-phosphate synthase (glutamine-hydrolyzing) activity"/>
    <property type="evidence" value="ECO:0007669"/>
    <property type="project" value="UniProtKB-UniRule"/>
</dbReference>
<dbReference type="FunFam" id="3.50.30.20:FF:000001">
    <property type="entry name" value="Carbamoyl-phosphate synthase small chain"/>
    <property type="match status" value="1"/>
</dbReference>
<keyword evidence="5 11" id="KW-0547">Nucleotide-binding</keyword>
<dbReference type="SUPFAM" id="SSF52317">
    <property type="entry name" value="Class I glutamine amidotransferase-like"/>
    <property type="match status" value="1"/>
</dbReference>
<comment type="catalytic activity">
    <reaction evidence="9 11">
        <text>hydrogencarbonate + L-glutamine + 2 ATP + H2O = carbamoyl phosphate + L-glutamate + 2 ADP + phosphate + 2 H(+)</text>
        <dbReference type="Rhea" id="RHEA:18633"/>
        <dbReference type="ChEBI" id="CHEBI:15377"/>
        <dbReference type="ChEBI" id="CHEBI:15378"/>
        <dbReference type="ChEBI" id="CHEBI:17544"/>
        <dbReference type="ChEBI" id="CHEBI:29985"/>
        <dbReference type="ChEBI" id="CHEBI:30616"/>
        <dbReference type="ChEBI" id="CHEBI:43474"/>
        <dbReference type="ChEBI" id="CHEBI:58228"/>
        <dbReference type="ChEBI" id="CHEBI:58359"/>
        <dbReference type="ChEBI" id="CHEBI:456216"/>
        <dbReference type="EC" id="6.3.5.5"/>
    </reaction>
</comment>
<dbReference type="PRINTS" id="PR00096">
    <property type="entry name" value="GATASE"/>
</dbReference>
<comment type="subunit">
    <text evidence="11">Composed of two chains; the small (or glutamine) chain promotes the hydrolysis of glutamine to ammonia, which is used by the large (or ammonia) chain to synthesize carbamoyl phosphate. Tetramer of heterodimers (alpha,beta)4.</text>
</comment>
<dbReference type="EMBL" id="JAAXYO010000089">
    <property type="protein sequence ID" value="MBU2787922.1"/>
    <property type="molecule type" value="Genomic_DNA"/>
</dbReference>
<dbReference type="GO" id="GO:0006526">
    <property type="term" value="P:L-arginine biosynthetic process"/>
    <property type="evidence" value="ECO:0007669"/>
    <property type="project" value="UniProtKB-UniRule"/>
</dbReference>
<evidence type="ECO:0000313" key="13">
    <source>
        <dbReference type="EMBL" id="MBU2787922.1"/>
    </source>
</evidence>
<evidence type="ECO:0000259" key="12">
    <source>
        <dbReference type="SMART" id="SM01097"/>
    </source>
</evidence>
<dbReference type="GO" id="GO:0006541">
    <property type="term" value="P:glutamine metabolic process"/>
    <property type="evidence" value="ECO:0007669"/>
    <property type="project" value="InterPro"/>
</dbReference>
<dbReference type="InterPro" id="IPR035686">
    <property type="entry name" value="CPSase_GATase1"/>
</dbReference>
<feature type="domain" description="Carbamoyl-phosphate synthase small subunit N-terminal" evidence="12">
    <location>
        <begin position="25"/>
        <end position="155"/>
    </location>
</feature>
<evidence type="ECO:0000256" key="1">
    <source>
        <dbReference type="ARBA" id="ARBA00004812"/>
    </source>
</evidence>
<dbReference type="GO" id="GO:0005524">
    <property type="term" value="F:ATP binding"/>
    <property type="evidence" value="ECO:0007669"/>
    <property type="project" value="UniProtKB-UniRule"/>
</dbReference>
<comment type="pathway">
    <text evidence="2 11">Amino-acid biosynthesis; L-arginine biosynthesis; carbamoyl phosphate from bicarbonate: step 1/1.</text>
</comment>
<evidence type="ECO:0000256" key="6">
    <source>
        <dbReference type="ARBA" id="ARBA00022840"/>
    </source>
</evidence>
<dbReference type="NCBIfam" id="NF009475">
    <property type="entry name" value="PRK12838.1"/>
    <property type="match status" value="1"/>
</dbReference>
<dbReference type="PROSITE" id="PS51273">
    <property type="entry name" value="GATASE_TYPE_1"/>
    <property type="match status" value="1"/>
</dbReference>
<feature type="binding site" evidence="11">
    <location>
        <position position="262"/>
    </location>
    <ligand>
        <name>L-glutamine</name>
        <dbReference type="ChEBI" id="CHEBI:58359"/>
    </ligand>
</feature>
<dbReference type="Gene3D" id="3.40.50.880">
    <property type="match status" value="1"/>
</dbReference>
<dbReference type="Pfam" id="PF00117">
    <property type="entry name" value="GATase"/>
    <property type="match status" value="1"/>
</dbReference>
<feature type="binding site" evidence="11">
    <location>
        <position position="291"/>
    </location>
    <ligand>
        <name>L-glutamine</name>
        <dbReference type="ChEBI" id="CHEBI:58359"/>
    </ligand>
</feature>
<name>A0AAE2YPG9_9PROT</name>
<evidence type="ECO:0000256" key="5">
    <source>
        <dbReference type="ARBA" id="ARBA00022741"/>
    </source>
</evidence>
<dbReference type="AlphaFoldDB" id="A0AAE2YPG9"/>
<dbReference type="PRINTS" id="PR00099">
    <property type="entry name" value="CPSGATASE"/>
</dbReference>
<keyword evidence="8 11" id="KW-0665">Pyrimidine biosynthesis</keyword>
<dbReference type="InterPro" id="IPR036480">
    <property type="entry name" value="CarbP_synth_ssu_N_sf"/>
</dbReference>
<feature type="binding site" evidence="11">
    <location>
        <position position="334"/>
    </location>
    <ligand>
        <name>L-glutamine</name>
        <dbReference type="ChEBI" id="CHEBI:58359"/>
    </ligand>
</feature>
<gene>
    <name evidence="11 13" type="primary">carA</name>
    <name evidence="13" type="ORF">HFQ13_06845</name>
</gene>
<sequence>MSGIHGRHLPSHFCIFNSGNLGWDLDAVLALADGRIFHGAGFGATGLRAGEVCFNTAMTGYQEILTDPSYRGQLITLTYPHIGNVGINSEDAEGREIFCAGLLLRTLPRAASNWRAQEELDTYLRRHGIPGMAEFDTRALTRHLREHGAQNGAIAVGNDLDIEQVLAAARAFPGLEGADLIGEVTAGERQEWTRRSPSPANDYVSQESASTTHHVVVVDFGAKRNILRLLADRGCRVTLLPPQSSSAEILGVGADGVLFSNGPGDPAVLTQAQNTMRAVVEAGIPTFGLCLGHQLLGLALGGKTQKMKFGHHGANHPVRDLRNGRVLITSQNHGFAVAAESLPDSVEITHVSLFDGSLQGMRHRHLPAFSFQGHPEAGPGPHDASIIFDEFVASFATRKSHAPA</sequence>
<feature type="binding site" evidence="11">
    <location>
        <position position="69"/>
    </location>
    <ligand>
        <name>L-glutamine</name>
        <dbReference type="ChEBI" id="CHEBI:58359"/>
    </ligand>
</feature>
<dbReference type="GO" id="GO:0006207">
    <property type="term" value="P:'de novo' pyrimidine nucleobase biosynthetic process"/>
    <property type="evidence" value="ECO:0007669"/>
    <property type="project" value="InterPro"/>
</dbReference>
<keyword evidence="6 11" id="KW-0067">ATP-binding</keyword>
<evidence type="ECO:0000256" key="10">
    <source>
        <dbReference type="ARBA" id="ARBA00049285"/>
    </source>
</evidence>
<keyword evidence="14" id="KW-1185">Reference proteome</keyword>
<evidence type="ECO:0000256" key="7">
    <source>
        <dbReference type="ARBA" id="ARBA00022962"/>
    </source>
</evidence>
<keyword evidence="4 11" id="KW-0436">Ligase</keyword>
<comment type="pathway">
    <text evidence="1 11">Pyrimidine metabolism; UMP biosynthesis via de novo pathway; (S)-dihydroorotate from bicarbonate: step 1/3.</text>
</comment>
<dbReference type="HAMAP" id="MF_01209">
    <property type="entry name" value="CPSase_S_chain"/>
    <property type="match status" value="1"/>
</dbReference>
<dbReference type="InterPro" id="IPR029062">
    <property type="entry name" value="Class_I_gatase-like"/>
</dbReference>
<dbReference type="Proteomes" id="UP001197378">
    <property type="component" value="Unassembled WGS sequence"/>
</dbReference>
<reference evidence="13" key="1">
    <citation type="journal article" date="2021" name="ISME J.">
        <title>Genomic evolution of the class Acidithiobacillia: deep-branching Proteobacteria living in extreme acidic conditions.</title>
        <authorList>
            <person name="Moya-Beltran A."/>
            <person name="Beard S."/>
            <person name="Rojas-Villalobos C."/>
            <person name="Issotta F."/>
            <person name="Gallardo Y."/>
            <person name="Ulloa R."/>
            <person name="Giaveno A."/>
            <person name="Degli Esposti M."/>
            <person name="Johnson D.B."/>
            <person name="Quatrini R."/>
        </authorList>
    </citation>
    <scope>NUCLEOTIDE SEQUENCE</scope>
    <source>
        <strain evidence="13">VAN18-1</strain>
    </source>
</reference>